<proteinExistence type="predicted"/>
<organismHost>
    <name type="scientific">Bacillus subtilis</name>
    <dbReference type="NCBI Taxonomy" id="1423"/>
</organismHost>
<keyword evidence="2" id="KW-1185">Reference proteome</keyword>
<reference evidence="1 2" key="1">
    <citation type="submission" date="2018-07" db="EMBL/GenBank/DDBJ databases">
        <title>Complete nucleotide sequence of Bacillus phage BSP38.</title>
        <authorList>
            <person name="Ghosh K."/>
            <person name="Kim K.-P."/>
        </authorList>
    </citation>
    <scope>NUCLEOTIDE SEQUENCE [LARGE SCALE GENOMIC DNA]</scope>
</reference>
<name>A0A345MK24_BPBSP</name>
<dbReference type="Proteomes" id="UP000260425">
    <property type="component" value="Segment"/>
</dbReference>
<gene>
    <name evidence="1" type="ORF">BSP38_164</name>
</gene>
<accession>A0A345MK24</accession>
<evidence type="ECO:0000313" key="2">
    <source>
        <dbReference type="Proteomes" id="UP000260425"/>
    </source>
</evidence>
<protein>
    <submittedName>
        <fullName evidence="1">Uncharacterized protein</fullName>
    </submittedName>
</protein>
<sequence>MEKSYKVEVDITQRFTTTVTVTGDFTNIDDPRIDKAAKQEADRMDHEAWDWQDSEFEIMSVLEVVEDEDGE</sequence>
<evidence type="ECO:0000313" key="1">
    <source>
        <dbReference type="EMBL" id="AXH71206.1"/>
    </source>
</evidence>
<organism evidence="1 2">
    <name type="scientific">Bacillus phage BSP38</name>
    <dbReference type="NCBI Taxonomy" id="2283013"/>
    <lineage>
        <taxon>Viruses</taxon>
        <taxon>Duplodnaviria</taxon>
        <taxon>Heunggongvirae</taxon>
        <taxon>Uroviricota</taxon>
        <taxon>Caudoviricetes</taxon>
        <taxon>Herelleviridae</taxon>
        <taxon>Bastillevirinae</taxon>
        <taxon>Jeonjuvirus</taxon>
        <taxon>Jeonjuvirus BSP38</taxon>
    </lineage>
</organism>
<dbReference type="EMBL" id="MH606185">
    <property type="protein sequence ID" value="AXH71206.1"/>
    <property type="molecule type" value="Genomic_DNA"/>
</dbReference>